<accession>A0ABQ3GLB7</accession>
<protein>
    <recommendedName>
        <fullName evidence="3 6">peptidylprolyl isomerase</fullName>
        <ecNumber evidence="3 6">5.2.1.8</ecNumber>
    </recommendedName>
</protein>
<reference evidence="11" key="1">
    <citation type="journal article" date="2019" name="Int. J. Syst. Evol. Microbiol.">
        <title>The Global Catalogue of Microorganisms (GCM) 10K type strain sequencing project: providing services to taxonomists for standard genome sequencing and annotation.</title>
        <authorList>
            <consortium name="The Broad Institute Genomics Platform"/>
            <consortium name="The Broad Institute Genome Sequencing Center for Infectious Disease"/>
            <person name="Wu L."/>
            <person name="Ma J."/>
        </authorList>
    </citation>
    <scope>NUCLEOTIDE SEQUENCE [LARGE SCALE GENOMIC DNA]</scope>
    <source>
        <strain evidence="11">KCTC 19466</strain>
    </source>
</reference>
<gene>
    <name evidence="10" type="ORF">GCM10008096_28390</name>
</gene>
<keyword evidence="11" id="KW-1185">Reference proteome</keyword>
<dbReference type="PANTHER" id="PTHR43811:SF19">
    <property type="entry name" value="39 KDA FK506-BINDING NUCLEAR PROTEIN"/>
    <property type="match status" value="1"/>
</dbReference>
<evidence type="ECO:0000256" key="4">
    <source>
        <dbReference type="ARBA" id="ARBA00023110"/>
    </source>
</evidence>
<comment type="caution">
    <text evidence="10">The sequence shown here is derived from an EMBL/GenBank/DDBJ whole genome shotgun (WGS) entry which is preliminary data.</text>
</comment>
<evidence type="ECO:0000256" key="8">
    <source>
        <dbReference type="SAM" id="SignalP"/>
    </source>
</evidence>
<evidence type="ECO:0000313" key="11">
    <source>
        <dbReference type="Proteomes" id="UP000642819"/>
    </source>
</evidence>
<evidence type="ECO:0000259" key="9">
    <source>
        <dbReference type="PROSITE" id="PS50059"/>
    </source>
</evidence>
<name>A0ABQ3GLB7_9MICC</name>
<dbReference type="Pfam" id="PF00254">
    <property type="entry name" value="FKBP_C"/>
    <property type="match status" value="1"/>
</dbReference>
<dbReference type="SUPFAM" id="SSF54534">
    <property type="entry name" value="FKBP-like"/>
    <property type="match status" value="1"/>
</dbReference>
<sequence>MRKLLPAVLVASVVALAGCGSTAEHTAGNAEPLSSVSATDSSEEATPPEVTFDTPLTATETGARVVSEGDGEEIAEDQNVFVNIAGFDTSNGEMLGHDFDQDPQPLPTTEDLETNLPVVYDVLIGTKVGSLIAFVPEQPAAPAEEGSTGAPAEPAPAAEILVMKVVKAEDIPEPAPASPTLSEDEVKELEDAGKLPTAEFDDAGVPTITIPEDTEPPEGLAVQVLKEGDGAEVAAEDEVTAHYLGVRWDDGEKFDGSYAKGEPVPFELNKVIPGWTKGLTGQKVGSTVQLTIPADLAYGEEAEAQGRPAGTLVFVVEIKDAKAAGSAE</sequence>
<dbReference type="PROSITE" id="PS50059">
    <property type="entry name" value="FKBP_PPIASE"/>
    <property type="match status" value="1"/>
</dbReference>
<organism evidence="10 11">
    <name type="scientific">Zhihengliuella salsuginis</name>
    <dbReference type="NCBI Taxonomy" id="578222"/>
    <lineage>
        <taxon>Bacteria</taxon>
        <taxon>Bacillati</taxon>
        <taxon>Actinomycetota</taxon>
        <taxon>Actinomycetes</taxon>
        <taxon>Micrococcales</taxon>
        <taxon>Micrococcaceae</taxon>
        <taxon>Zhihengliuella</taxon>
    </lineage>
</organism>
<comment type="catalytic activity">
    <reaction evidence="1 6">
        <text>[protein]-peptidylproline (omega=180) = [protein]-peptidylproline (omega=0)</text>
        <dbReference type="Rhea" id="RHEA:16237"/>
        <dbReference type="Rhea" id="RHEA-COMP:10747"/>
        <dbReference type="Rhea" id="RHEA-COMP:10748"/>
        <dbReference type="ChEBI" id="CHEBI:83833"/>
        <dbReference type="ChEBI" id="CHEBI:83834"/>
        <dbReference type="EC" id="5.2.1.8"/>
    </reaction>
</comment>
<dbReference type="PROSITE" id="PS51257">
    <property type="entry name" value="PROKAR_LIPOPROTEIN"/>
    <property type="match status" value="1"/>
</dbReference>
<evidence type="ECO:0000256" key="1">
    <source>
        <dbReference type="ARBA" id="ARBA00000971"/>
    </source>
</evidence>
<dbReference type="Gene3D" id="3.10.50.40">
    <property type="match status" value="1"/>
</dbReference>
<dbReference type="RefSeq" id="WP_189351314.1">
    <property type="nucleotide sequence ID" value="NZ_BMXK01000014.1"/>
</dbReference>
<evidence type="ECO:0000256" key="6">
    <source>
        <dbReference type="PROSITE-ProRule" id="PRU00277"/>
    </source>
</evidence>
<evidence type="ECO:0000256" key="3">
    <source>
        <dbReference type="ARBA" id="ARBA00013194"/>
    </source>
</evidence>
<dbReference type="GO" id="GO:0016853">
    <property type="term" value="F:isomerase activity"/>
    <property type="evidence" value="ECO:0007669"/>
    <property type="project" value="UniProtKB-KW"/>
</dbReference>
<feature type="signal peptide" evidence="8">
    <location>
        <begin position="1"/>
        <end position="17"/>
    </location>
</feature>
<dbReference type="InterPro" id="IPR001179">
    <property type="entry name" value="PPIase_FKBP_dom"/>
</dbReference>
<keyword evidence="8" id="KW-0732">Signal</keyword>
<comment type="similarity">
    <text evidence="2">Belongs to the FKBP-type PPIase family.</text>
</comment>
<feature type="region of interest" description="Disordered" evidence="7">
    <location>
        <begin position="23"/>
        <end position="54"/>
    </location>
</feature>
<dbReference type="InterPro" id="IPR046357">
    <property type="entry name" value="PPIase_dom_sf"/>
</dbReference>
<evidence type="ECO:0000256" key="5">
    <source>
        <dbReference type="ARBA" id="ARBA00023235"/>
    </source>
</evidence>
<dbReference type="EC" id="5.2.1.8" evidence="3 6"/>
<feature type="chain" id="PRO_5045158490" description="peptidylprolyl isomerase" evidence="8">
    <location>
        <begin position="18"/>
        <end position="328"/>
    </location>
</feature>
<dbReference type="Proteomes" id="UP000642819">
    <property type="component" value="Unassembled WGS sequence"/>
</dbReference>
<evidence type="ECO:0000313" key="10">
    <source>
        <dbReference type="EMBL" id="GHD12731.1"/>
    </source>
</evidence>
<keyword evidence="4 6" id="KW-0697">Rotamase</keyword>
<feature type="domain" description="PPIase FKBP-type" evidence="9">
    <location>
        <begin position="236"/>
        <end position="322"/>
    </location>
</feature>
<keyword evidence="5 6" id="KW-0413">Isomerase</keyword>
<dbReference type="PANTHER" id="PTHR43811">
    <property type="entry name" value="FKBP-TYPE PEPTIDYL-PROLYL CIS-TRANS ISOMERASE FKPA"/>
    <property type="match status" value="1"/>
</dbReference>
<dbReference type="EMBL" id="BMXK01000014">
    <property type="protein sequence ID" value="GHD12731.1"/>
    <property type="molecule type" value="Genomic_DNA"/>
</dbReference>
<evidence type="ECO:0000256" key="2">
    <source>
        <dbReference type="ARBA" id="ARBA00006577"/>
    </source>
</evidence>
<proteinExistence type="inferred from homology"/>
<evidence type="ECO:0000256" key="7">
    <source>
        <dbReference type="SAM" id="MobiDB-lite"/>
    </source>
</evidence>